<dbReference type="GO" id="GO:0005576">
    <property type="term" value="C:extracellular region"/>
    <property type="evidence" value="ECO:0007669"/>
    <property type="project" value="UniProtKB-SubCell"/>
</dbReference>
<evidence type="ECO:0000256" key="7">
    <source>
        <dbReference type="ARBA" id="ARBA00023098"/>
    </source>
</evidence>
<dbReference type="OrthoDB" id="1683520at2759"/>
<evidence type="ECO:0000256" key="4">
    <source>
        <dbReference type="ARBA" id="ARBA00022729"/>
    </source>
</evidence>
<evidence type="ECO:0000256" key="2">
    <source>
        <dbReference type="ARBA" id="ARBA00008668"/>
    </source>
</evidence>
<dbReference type="GO" id="GO:0016788">
    <property type="term" value="F:hydrolase activity, acting on ester bonds"/>
    <property type="evidence" value="ECO:0007669"/>
    <property type="project" value="InterPro"/>
</dbReference>
<dbReference type="EMBL" id="WOCE01000012">
    <property type="protein sequence ID" value="KAE9602936.1"/>
    <property type="molecule type" value="Genomic_DNA"/>
</dbReference>
<dbReference type="InterPro" id="IPR036514">
    <property type="entry name" value="SGNH_hydro_sf"/>
</dbReference>
<dbReference type="InterPro" id="IPR051238">
    <property type="entry name" value="GDSL_esterase/lipase"/>
</dbReference>
<protein>
    <submittedName>
        <fullName evidence="8">Putative triacylglycerol lipase</fullName>
    </submittedName>
</protein>
<dbReference type="Proteomes" id="UP000447434">
    <property type="component" value="Chromosome 12"/>
</dbReference>
<evidence type="ECO:0000256" key="1">
    <source>
        <dbReference type="ARBA" id="ARBA00004613"/>
    </source>
</evidence>
<keyword evidence="3" id="KW-0964">Secreted</keyword>
<dbReference type="PANTHER" id="PTHR45650">
    <property type="entry name" value="GDSL-LIKE LIPASE/ACYLHYDROLASE-RELATED"/>
    <property type="match status" value="1"/>
</dbReference>
<dbReference type="InterPro" id="IPR001087">
    <property type="entry name" value="GDSL"/>
</dbReference>
<comment type="caution">
    <text evidence="8">The sequence shown here is derived from an EMBL/GenBank/DDBJ whole genome shotgun (WGS) entry which is preliminary data.</text>
</comment>
<comment type="similarity">
    <text evidence="2">Belongs to the 'GDSL' lipolytic enzyme family.</text>
</comment>
<keyword evidence="7" id="KW-0443">Lipid metabolism</keyword>
<dbReference type="CDD" id="cd01837">
    <property type="entry name" value="SGNH_plant_lipase_like"/>
    <property type="match status" value="1"/>
</dbReference>
<reference evidence="9" key="1">
    <citation type="journal article" date="2020" name="Nat. Commun.">
        <title>Genome sequence of the cluster root forming white lupin.</title>
        <authorList>
            <person name="Hufnagel B."/>
            <person name="Marques A."/>
            <person name="Soriano A."/>
            <person name="Marques L."/>
            <person name="Divol F."/>
            <person name="Doumas P."/>
            <person name="Sallet E."/>
            <person name="Mancinotti D."/>
            <person name="Carrere S."/>
            <person name="Marande W."/>
            <person name="Arribat S."/>
            <person name="Keller J."/>
            <person name="Huneau C."/>
            <person name="Blein T."/>
            <person name="Aime D."/>
            <person name="Laguerre M."/>
            <person name="Taylor J."/>
            <person name="Schubert V."/>
            <person name="Nelson M."/>
            <person name="Geu-Flores F."/>
            <person name="Crespi M."/>
            <person name="Gallardo-Guerrero K."/>
            <person name="Delaux P.-M."/>
            <person name="Salse J."/>
            <person name="Berges H."/>
            <person name="Guyot R."/>
            <person name="Gouzy J."/>
            <person name="Peret B."/>
        </authorList>
    </citation>
    <scope>NUCLEOTIDE SEQUENCE [LARGE SCALE GENOMIC DNA]</scope>
    <source>
        <strain evidence="9">cv. Amiga</strain>
    </source>
</reference>
<gene>
    <name evidence="8" type="ORF">Lalb_Chr12g0204861</name>
</gene>
<dbReference type="Pfam" id="PF00657">
    <property type="entry name" value="Lipase_GDSL"/>
    <property type="match status" value="1"/>
</dbReference>
<proteinExistence type="inferred from homology"/>
<sequence>MGCETKLWLWFVVLFLSVALKQHFMLGLPQVPCLFIFGDSLSDCGNNNNLSTNAKVNHLPYGIDFPIGPTGRFTNGRTAADFITQYLGFENLIPPFANTTGSDIIHGVNYASGAAGIRIETGSHLGENICLEEQIKNHKVIISQINEKLGSEQEAEEHINKCLYYINIGSNDYLNNYFMKTRYPTHKMYTPEQYAVSLAHEYSIQLKELHDLGARKFALFGLGLVGCVPMEIATHRGNGTICVEEENEAANIFNERVKVLVDQFNNDLSDAKFILINSDAIDSINLQLSGGRGSNDFIKCCKVGMTGLCEPNSEPCNDRNIVPFFDGYHPTERFQQINAMSAYRAPVPSMAYPMDISHLVTS</sequence>
<keyword evidence="9" id="KW-1185">Reference proteome</keyword>
<keyword evidence="6" id="KW-0442">Lipid degradation</keyword>
<comment type="subcellular location">
    <subcellularLocation>
        <location evidence="1">Secreted</location>
    </subcellularLocation>
</comment>
<dbReference type="PANTHER" id="PTHR45650:SF89">
    <property type="entry name" value="GDSL-LIKE LIPASE_ACYLHYDROLASE"/>
    <property type="match status" value="1"/>
</dbReference>
<accession>A0A6A4PNC9</accession>
<evidence type="ECO:0000256" key="5">
    <source>
        <dbReference type="ARBA" id="ARBA00022801"/>
    </source>
</evidence>
<evidence type="ECO:0000256" key="6">
    <source>
        <dbReference type="ARBA" id="ARBA00022963"/>
    </source>
</evidence>
<dbReference type="AlphaFoldDB" id="A0A6A4PNC9"/>
<evidence type="ECO:0000313" key="9">
    <source>
        <dbReference type="Proteomes" id="UP000447434"/>
    </source>
</evidence>
<evidence type="ECO:0000256" key="3">
    <source>
        <dbReference type="ARBA" id="ARBA00022525"/>
    </source>
</evidence>
<evidence type="ECO:0000313" key="8">
    <source>
        <dbReference type="EMBL" id="KAE9602936.1"/>
    </source>
</evidence>
<dbReference type="InterPro" id="IPR035669">
    <property type="entry name" value="SGNH_plant_lipase-like"/>
</dbReference>
<organism evidence="8 9">
    <name type="scientific">Lupinus albus</name>
    <name type="common">White lupine</name>
    <name type="synonym">Lupinus termis</name>
    <dbReference type="NCBI Taxonomy" id="3870"/>
    <lineage>
        <taxon>Eukaryota</taxon>
        <taxon>Viridiplantae</taxon>
        <taxon>Streptophyta</taxon>
        <taxon>Embryophyta</taxon>
        <taxon>Tracheophyta</taxon>
        <taxon>Spermatophyta</taxon>
        <taxon>Magnoliopsida</taxon>
        <taxon>eudicotyledons</taxon>
        <taxon>Gunneridae</taxon>
        <taxon>Pentapetalae</taxon>
        <taxon>rosids</taxon>
        <taxon>fabids</taxon>
        <taxon>Fabales</taxon>
        <taxon>Fabaceae</taxon>
        <taxon>Papilionoideae</taxon>
        <taxon>50 kb inversion clade</taxon>
        <taxon>genistoids sensu lato</taxon>
        <taxon>core genistoids</taxon>
        <taxon>Genisteae</taxon>
        <taxon>Lupinus</taxon>
    </lineage>
</organism>
<keyword evidence="4" id="KW-0732">Signal</keyword>
<name>A0A6A4PNC9_LUPAL</name>
<dbReference type="GO" id="GO:0016042">
    <property type="term" value="P:lipid catabolic process"/>
    <property type="evidence" value="ECO:0007669"/>
    <property type="project" value="UniProtKB-KW"/>
</dbReference>
<dbReference type="Gene3D" id="3.40.50.1110">
    <property type="entry name" value="SGNH hydrolase"/>
    <property type="match status" value="1"/>
</dbReference>
<keyword evidence="5" id="KW-0378">Hydrolase</keyword>